<accession>A0A418VUK9</accession>
<dbReference type="OrthoDB" id="9780724at2"/>
<keyword evidence="3" id="KW-1185">Reference proteome</keyword>
<dbReference type="EMBL" id="QYUK01000016">
    <property type="protein sequence ID" value="RJF80836.1"/>
    <property type="molecule type" value="Genomic_DNA"/>
</dbReference>
<comment type="caution">
    <text evidence="2">The sequence shown here is derived from an EMBL/GenBank/DDBJ whole genome shotgun (WGS) entry which is preliminary data.</text>
</comment>
<reference evidence="2 3" key="1">
    <citation type="submission" date="2018-09" db="EMBL/GenBank/DDBJ databases">
        <authorList>
            <person name="Zhu H."/>
        </authorList>
    </citation>
    <scope>NUCLEOTIDE SEQUENCE [LARGE SCALE GENOMIC DNA]</scope>
    <source>
        <strain evidence="2 3">K1W22B-8</strain>
    </source>
</reference>
<dbReference type="AlphaFoldDB" id="A0A418VUK9"/>
<dbReference type="RefSeq" id="WP_119782881.1">
    <property type="nucleotide sequence ID" value="NZ_QYUK01000016.1"/>
</dbReference>
<evidence type="ECO:0000259" key="1">
    <source>
        <dbReference type="PROSITE" id="PS50878"/>
    </source>
</evidence>
<dbReference type="InterPro" id="IPR000477">
    <property type="entry name" value="RT_dom"/>
</dbReference>
<dbReference type="Proteomes" id="UP000284605">
    <property type="component" value="Unassembled WGS sequence"/>
</dbReference>
<dbReference type="CDD" id="cd01646">
    <property type="entry name" value="RT_Bac_retron_I"/>
    <property type="match status" value="1"/>
</dbReference>
<keyword evidence="2" id="KW-0808">Transferase</keyword>
<keyword evidence="2" id="KW-0695">RNA-directed DNA polymerase</keyword>
<keyword evidence="2" id="KW-0548">Nucleotidyltransferase</keyword>
<protein>
    <submittedName>
        <fullName evidence="2">RNA-directed DNA polymerase</fullName>
    </submittedName>
</protein>
<feature type="domain" description="Reverse transcriptase" evidence="1">
    <location>
        <begin position="59"/>
        <end position="304"/>
    </location>
</feature>
<gene>
    <name evidence="2" type="ORF">D3874_26135</name>
</gene>
<evidence type="ECO:0000313" key="3">
    <source>
        <dbReference type="Proteomes" id="UP000284605"/>
    </source>
</evidence>
<evidence type="ECO:0000313" key="2">
    <source>
        <dbReference type="EMBL" id="RJF80836.1"/>
    </source>
</evidence>
<dbReference type="GO" id="GO:0003964">
    <property type="term" value="F:RNA-directed DNA polymerase activity"/>
    <property type="evidence" value="ECO:0007669"/>
    <property type="project" value="UniProtKB-KW"/>
</dbReference>
<proteinExistence type="predicted"/>
<name>A0A418VUK9_9PROT</name>
<dbReference type="PROSITE" id="PS50878">
    <property type="entry name" value="RT_POL"/>
    <property type="match status" value="1"/>
</dbReference>
<organism evidence="2 3">
    <name type="scientific">Oleomonas cavernae</name>
    <dbReference type="NCBI Taxonomy" id="2320859"/>
    <lineage>
        <taxon>Bacteria</taxon>
        <taxon>Pseudomonadati</taxon>
        <taxon>Pseudomonadota</taxon>
        <taxon>Alphaproteobacteria</taxon>
        <taxon>Acetobacterales</taxon>
        <taxon>Acetobacteraceae</taxon>
        <taxon>Oleomonas</taxon>
    </lineage>
</organism>
<sequence length="565" mass="64830">MFSKRLLTALVSRGYFPRELPATFTTTDFGERVGGVIADWEKAKIFTTDKVNYKKSGNRIKLSSSYTYKIPEAEIEIISKPKRGYERRNIHITHPLPQALLSRELIENWRTICKWTAKSKFTIDKLEISENFERSIKDINFRVHGAKKNFIEASANWIVQTDISRFYPSIYTHSIPWAAYGKQKVKGNLNLYKGSLGDRLDILVRACNRNQTIGIPIGPETSRILSEIISSRIDLNFSQRMPSIKVDSVDRLQDDWFAGAENFSEAENIISAITHVYRDYGLEINGGKTSIDRMIAAPFAGWRSELASFLSHKSGPLRSGRLKEFLDMGLNLQSKTPNDPVINYAMSVIEGQRYNDSDAEILESFLLKAAAISPISLDKICRVILNINNYTKTISKRRIVNRFRSLIDINMQNGNTYEVIWLLFTIRGLKKTFDSKVLTESLDLYSGSVIPLILLEMKNNGTFLGKLPISRWQSSIDDETIKSDCIWLLAYEGMRRGWLSDPNKLLSRPFFKPLLDRKIVFYDETRNVLMSSKANSERRRKSYNENLAVMALMKTLRGFNMFSEY</sequence>